<accession>A0ABS7J999</accession>
<dbReference type="RefSeq" id="WP_221560333.1">
    <property type="nucleotide sequence ID" value="NZ_JAIGNO010000015.1"/>
</dbReference>
<keyword evidence="1" id="KW-1133">Transmembrane helix</keyword>
<keyword evidence="3" id="KW-1185">Reference proteome</keyword>
<keyword evidence="1" id="KW-0472">Membrane</keyword>
<proteinExistence type="predicted"/>
<sequence>MMREALDQWDFVVAAYAVGVVGTLAMVAWAWLDMKRAEKRREESRKK</sequence>
<comment type="caution">
    <text evidence="2">The sequence shown here is derived from an EMBL/GenBank/DDBJ whole genome shotgun (WGS) entry which is preliminary data.</text>
</comment>
<keyword evidence="1" id="KW-0812">Transmembrane</keyword>
<dbReference type="Proteomes" id="UP000755104">
    <property type="component" value="Unassembled WGS sequence"/>
</dbReference>
<organism evidence="2 3">
    <name type="scientific">Qipengyuania qiaonensis</name>
    <dbReference type="NCBI Taxonomy" id="2867240"/>
    <lineage>
        <taxon>Bacteria</taxon>
        <taxon>Pseudomonadati</taxon>
        <taxon>Pseudomonadota</taxon>
        <taxon>Alphaproteobacteria</taxon>
        <taxon>Sphingomonadales</taxon>
        <taxon>Erythrobacteraceae</taxon>
        <taxon>Qipengyuania</taxon>
    </lineage>
</organism>
<feature type="transmembrane region" description="Helical" evidence="1">
    <location>
        <begin position="12"/>
        <end position="32"/>
    </location>
</feature>
<reference evidence="2 3" key="1">
    <citation type="submission" date="2021-08" db="EMBL/GenBank/DDBJ databases">
        <title>Comparative Genomics Analysis of the Genus Qipengyuania Reveals Extensive Genetic Diversity and Metabolic Versatility, Including the Description of Fifteen Novel Species.</title>
        <authorList>
            <person name="Liu Y."/>
        </authorList>
    </citation>
    <scope>NUCLEOTIDE SEQUENCE [LARGE SCALE GENOMIC DNA]</scope>
    <source>
        <strain evidence="2 3">6D47A</strain>
    </source>
</reference>
<dbReference type="EMBL" id="JAIGNO010000015">
    <property type="protein sequence ID" value="MBX7483890.1"/>
    <property type="molecule type" value="Genomic_DNA"/>
</dbReference>
<evidence type="ECO:0008006" key="4">
    <source>
        <dbReference type="Google" id="ProtNLM"/>
    </source>
</evidence>
<gene>
    <name evidence="2" type="ORF">K3174_15270</name>
</gene>
<evidence type="ECO:0000256" key="1">
    <source>
        <dbReference type="SAM" id="Phobius"/>
    </source>
</evidence>
<protein>
    <recommendedName>
        <fullName evidence="4">Heme exporter protein D</fullName>
    </recommendedName>
</protein>
<name>A0ABS7J999_9SPHN</name>
<evidence type="ECO:0000313" key="2">
    <source>
        <dbReference type="EMBL" id="MBX7483890.1"/>
    </source>
</evidence>
<evidence type="ECO:0000313" key="3">
    <source>
        <dbReference type="Proteomes" id="UP000755104"/>
    </source>
</evidence>